<reference evidence="2" key="1">
    <citation type="submission" date="2021-03" db="EMBL/GenBank/DDBJ databases">
        <title>Evolutionary innovations through gain and loss of genes in the ectomycorrhizal Boletales.</title>
        <authorList>
            <person name="Wu G."/>
            <person name="Miyauchi S."/>
            <person name="Morin E."/>
            <person name="Yang Z.-L."/>
            <person name="Xu J."/>
            <person name="Martin F.M."/>
        </authorList>
    </citation>
    <scope>NUCLEOTIDE SEQUENCE</scope>
    <source>
        <strain evidence="2">BR01</strain>
    </source>
</reference>
<accession>A0A8I2YKN4</accession>
<feature type="region of interest" description="Disordered" evidence="1">
    <location>
        <begin position="130"/>
        <end position="170"/>
    </location>
</feature>
<protein>
    <submittedName>
        <fullName evidence="2">Uncharacterized protein</fullName>
    </submittedName>
</protein>
<dbReference type="EMBL" id="JAGFBS010000022">
    <property type="protein sequence ID" value="KAG6373482.1"/>
    <property type="molecule type" value="Genomic_DNA"/>
</dbReference>
<feature type="compositionally biased region" description="Polar residues" evidence="1">
    <location>
        <begin position="60"/>
        <end position="71"/>
    </location>
</feature>
<dbReference type="AlphaFoldDB" id="A0A8I2YKN4"/>
<dbReference type="OrthoDB" id="3253876at2759"/>
<organism evidence="2 3">
    <name type="scientific">Boletus reticuloceps</name>
    <dbReference type="NCBI Taxonomy" id="495285"/>
    <lineage>
        <taxon>Eukaryota</taxon>
        <taxon>Fungi</taxon>
        <taxon>Dikarya</taxon>
        <taxon>Basidiomycota</taxon>
        <taxon>Agaricomycotina</taxon>
        <taxon>Agaricomycetes</taxon>
        <taxon>Agaricomycetidae</taxon>
        <taxon>Boletales</taxon>
        <taxon>Boletineae</taxon>
        <taxon>Boletaceae</taxon>
        <taxon>Boletoideae</taxon>
        <taxon>Boletus</taxon>
    </lineage>
</organism>
<evidence type="ECO:0000313" key="2">
    <source>
        <dbReference type="EMBL" id="KAG6373482.1"/>
    </source>
</evidence>
<comment type="caution">
    <text evidence="2">The sequence shown here is derived from an EMBL/GenBank/DDBJ whole genome shotgun (WGS) entry which is preliminary data.</text>
</comment>
<feature type="region of interest" description="Disordered" evidence="1">
    <location>
        <begin position="1"/>
        <end position="71"/>
    </location>
</feature>
<dbReference type="Proteomes" id="UP000683000">
    <property type="component" value="Unassembled WGS sequence"/>
</dbReference>
<sequence>MMYANSYGQGSPPPQLTNNPFIGDPTTAHARFPDLSASNQPQYTQYSSYPQSYASPGGLQPQQIPSQTQFAPTSYQYPAQAYAPACSLPIDPLTPLSNSPLGPQPGAFQPTGFAQQQYPIASSHSYTNYAQPQLQPQPPPTTATPNYLTEFDPNTTSSSNTAPTGTPHPRDLIRTHKVGLEAWDTYSWKQLLSGCDALKGAWHARKMQAESVVRQYGGHVETGLFGPDPAFGYQSQVEGWKQVRASSF</sequence>
<keyword evidence="3" id="KW-1185">Reference proteome</keyword>
<evidence type="ECO:0000256" key="1">
    <source>
        <dbReference type="SAM" id="MobiDB-lite"/>
    </source>
</evidence>
<feature type="compositionally biased region" description="Low complexity" evidence="1">
    <location>
        <begin position="153"/>
        <end position="167"/>
    </location>
</feature>
<evidence type="ECO:0000313" key="3">
    <source>
        <dbReference type="Proteomes" id="UP000683000"/>
    </source>
</evidence>
<feature type="compositionally biased region" description="Low complexity" evidence="1">
    <location>
        <begin position="40"/>
        <end position="56"/>
    </location>
</feature>
<name>A0A8I2YKN4_9AGAM</name>
<gene>
    <name evidence="2" type="ORF">JVT61DRAFT_6637</name>
</gene>
<proteinExistence type="predicted"/>